<evidence type="ECO:0000313" key="1">
    <source>
        <dbReference type="EMBL" id="CEG15215.1"/>
    </source>
</evidence>
<name>A0A0U5FE59_XANCI</name>
<protein>
    <submittedName>
        <fullName evidence="1">Uncharacterized protein</fullName>
    </submittedName>
</protein>
<dbReference type="EMBL" id="CCXZ01000086">
    <property type="protein sequence ID" value="CEG15215.1"/>
    <property type="molecule type" value="Genomic_DNA"/>
</dbReference>
<accession>A0A0U5FE59</accession>
<dbReference type="AlphaFoldDB" id="A0A0U5FE59"/>
<sequence>MARCHITIPVSEGQREMLVQLAGQQNQSLAAFCRDRIMARENMAEEFAALQSTLLAALGEAHRVPVAAPIQAPSSEAKATAPDGQMAVVVELLLLMRSMAQPTKVQAVHGELKRIGLEPYKN</sequence>
<dbReference type="Proteomes" id="UP000052230">
    <property type="component" value="Unassembled WGS sequence"/>
</dbReference>
<dbReference type="RefSeq" id="WP_040145292.1">
    <property type="nucleotide sequence ID" value="NZ_CAVLIB010000032.1"/>
</dbReference>
<proteinExistence type="predicted"/>
<comment type="caution">
    <text evidence="1">The sequence shown here is derived from an EMBL/GenBank/DDBJ whole genome shotgun (WGS) entry which is preliminary data.</text>
</comment>
<gene>
    <name evidence="1" type="ORF">XAC3562_1760014</name>
</gene>
<evidence type="ECO:0000313" key="2">
    <source>
        <dbReference type="Proteomes" id="UP000052230"/>
    </source>
</evidence>
<organism evidence="1 2">
    <name type="scientific">Xanthomonas citri pv. citri</name>
    <dbReference type="NCBI Taxonomy" id="611301"/>
    <lineage>
        <taxon>Bacteria</taxon>
        <taxon>Pseudomonadati</taxon>
        <taxon>Pseudomonadota</taxon>
        <taxon>Gammaproteobacteria</taxon>
        <taxon>Lysobacterales</taxon>
        <taxon>Lysobacteraceae</taxon>
        <taxon>Xanthomonas</taxon>
    </lineage>
</organism>
<reference evidence="1 2" key="1">
    <citation type="submission" date="2014-09" db="EMBL/GenBank/DDBJ databases">
        <authorList>
            <person name="Regsiter A."/>
        </authorList>
    </citation>
    <scope>NUCLEOTIDE SEQUENCE [LARGE SCALE GENOMIC DNA]</scope>
</reference>
<keyword evidence="2" id="KW-1185">Reference proteome</keyword>